<protein>
    <submittedName>
        <fullName evidence="2">Uncharacterized protein</fullName>
    </submittedName>
</protein>
<comment type="caution">
    <text evidence="2">The sequence shown here is derived from an EMBL/GenBank/DDBJ whole genome shotgun (WGS) entry which is preliminary data.</text>
</comment>
<evidence type="ECO:0000313" key="2">
    <source>
        <dbReference type="EMBL" id="CAI6340128.1"/>
    </source>
</evidence>
<gene>
    <name evidence="2" type="ORF">PDIGIT_LOCUS13299</name>
</gene>
<accession>A0A9W4XQP7</accession>
<feature type="compositionally biased region" description="Basic residues" evidence="1">
    <location>
        <begin position="74"/>
        <end position="83"/>
    </location>
</feature>
<keyword evidence="3" id="KW-1185">Reference proteome</keyword>
<dbReference type="Proteomes" id="UP001152607">
    <property type="component" value="Unassembled WGS sequence"/>
</dbReference>
<dbReference type="OrthoDB" id="3769987at2759"/>
<sequence>MIGKRNLRAYVEENEVEDSREWDSVKRRLNSSQQHRVLDESGDEDGDPAFEGNENDEEHGENYTIRQPFMRTANSRRNHRRFAARTQHVDEGLPSPRSHTHGSNTQASCSASAPNPSTPVHIQNPTPNSSLGPDLTKLRWELQREMVNELYGKHVSSYSATLEEKFLHIWNTDQETTANRLGHEKYEAVNEAVQHWLGWRKVAGALGGLTGHKESSLEKLPEYSYEEWTTMLGGEDSIQDHVSRLMEAFQAVTKQPIVVYGLERGLKAFHEQMRVWHMAITGEEA</sequence>
<feature type="compositionally biased region" description="Acidic residues" evidence="1">
    <location>
        <begin position="40"/>
        <end position="59"/>
    </location>
</feature>
<feature type="region of interest" description="Disordered" evidence="1">
    <location>
        <begin position="13"/>
        <end position="134"/>
    </location>
</feature>
<dbReference type="AlphaFoldDB" id="A0A9W4XQP7"/>
<proteinExistence type="predicted"/>
<name>A0A9W4XQP7_9PLEO</name>
<organism evidence="2 3">
    <name type="scientific">Periconia digitata</name>
    <dbReference type="NCBI Taxonomy" id="1303443"/>
    <lineage>
        <taxon>Eukaryota</taxon>
        <taxon>Fungi</taxon>
        <taxon>Dikarya</taxon>
        <taxon>Ascomycota</taxon>
        <taxon>Pezizomycotina</taxon>
        <taxon>Dothideomycetes</taxon>
        <taxon>Pleosporomycetidae</taxon>
        <taxon>Pleosporales</taxon>
        <taxon>Massarineae</taxon>
        <taxon>Periconiaceae</taxon>
        <taxon>Periconia</taxon>
    </lineage>
</organism>
<dbReference type="EMBL" id="CAOQHR010000010">
    <property type="protein sequence ID" value="CAI6340128.1"/>
    <property type="molecule type" value="Genomic_DNA"/>
</dbReference>
<evidence type="ECO:0000256" key="1">
    <source>
        <dbReference type="SAM" id="MobiDB-lite"/>
    </source>
</evidence>
<feature type="compositionally biased region" description="Polar residues" evidence="1">
    <location>
        <begin position="101"/>
        <end position="131"/>
    </location>
</feature>
<evidence type="ECO:0000313" key="3">
    <source>
        <dbReference type="Proteomes" id="UP001152607"/>
    </source>
</evidence>
<reference evidence="2" key="1">
    <citation type="submission" date="2023-01" db="EMBL/GenBank/DDBJ databases">
        <authorList>
            <person name="Van Ghelder C."/>
            <person name="Rancurel C."/>
        </authorList>
    </citation>
    <scope>NUCLEOTIDE SEQUENCE</scope>
    <source>
        <strain evidence="2">CNCM I-4278</strain>
    </source>
</reference>
<feature type="compositionally biased region" description="Basic and acidic residues" evidence="1">
    <location>
        <begin position="17"/>
        <end position="26"/>
    </location>
</feature>